<evidence type="ECO:0000256" key="1">
    <source>
        <dbReference type="SAM" id="Coils"/>
    </source>
</evidence>
<keyword evidence="4" id="KW-1185">Reference proteome</keyword>
<feature type="transmembrane region" description="Helical" evidence="2">
    <location>
        <begin position="161"/>
        <end position="180"/>
    </location>
</feature>
<keyword evidence="1" id="KW-0175">Coiled coil</keyword>
<name>A0A1D9P6A5_9FLAO</name>
<evidence type="ECO:0000313" key="4">
    <source>
        <dbReference type="Proteomes" id="UP000178198"/>
    </source>
</evidence>
<evidence type="ECO:0000313" key="3">
    <source>
        <dbReference type="EMBL" id="AOZ98118.1"/>
    </source>
</evidence>
<accession>A0A1D9P6A5</accession>
<organism evidence="3 4">
    <name type="scientific">Flavobacterium commune</name>
    <dbReference type="NCBI Taxonomy" id="1306519"/>
    <lineage>
        <taxon>Bacteria</taxon>
        <taxon>Pseudomonadati</taxon>
        <taxon>Bacteroidota</taxon>
        <taxon>Flavobacteriia</taxon>
        <taxon>Flavobacteriales</taxon>
        <taxon>Flavobacteriaceae</taxon>
        <taxon>Flavobacterium</taxon>
    </lineage>
</organism>
<keyword evidence="2" id="KW-0472">Membrane</keyword>
<dbReference type="KEGG" id="fcm:BIW12_00945"/>
<sequence>MLRKPARTQSPKTLCLSLKEPKMENIHELIEYNLKFIKNKTNFRIRRLELKNLEGNTLPTNDCISLHRILIEKNLLFENEHKDLFLTGLAEEIILNGGWIKHLELEKLKSEKAEFKDVLEIENLKLQKENSEYTKTLRQKEAEIRNLTRDNLRLNNWDIRFRWVIAIITFLIGFITKYFIDN</sequence>
<proteinExistence type="predicted"/>
<protein>
    <submittedName>
        <fullName evidence="3">Uncharacterized protein</fullName>
    </submittedName>
</protein>
<dbReference type="Proteomes" id="UP000178198">
    <property type="component" value="Chromosome"/>
</dbReference>
<gene>
    <name evidence="3" type="ORF">BIW12_00945</name>
</gene>
<reference evidence="3 4" key="1">
    <citation type="submission" date="2016-10" db="EMBL/GenBank/DDBJ databases">
        <title>Complete Genome Sequence of Flavobacterium sp. PK15.</title>
        <authorList>
            <person name="Ekwe A."/>
            <person name="Kim S.B."/>
        </authorList>
    </citation>
    <scope>NUCLEOTIDE SEQUENCE [LARGE SCALE GENOMIC DNA]</scope>
    <source>
        <strain evidence="3 4">PK15</strain>
    </source>
</reference>
<keyword evidence="2" id="KW-1133">Transmembrane helix</keyword>
<keyword evidence="2" id="KW-0812">Transmembrane</keyword>
<dbReference type="AlphaFoldDB" id="A0A1D9P6A5"/>
<feature type="coiled-coil region" evidence="1">
    <location>
        <begin position="105"/>
        <end position="150"/>
    </location>
</feature>
<dbReference type="EMBL" id="CP017774">
    <property type="protein sequence ID" value="AOZ98118.1"/>
    <property type="molecule type" value="Genomic_DNA"/>
</dbReference>
<evidence type="ECO:0000256" key="2">
    <source>
        <dbReference type="SAM" id="Phobius"/>
    </source>
</evidence>